<keyword evidence="5" id="KW-0560">Oxidoreductase</keyword>
<evidence type="ECO:0000256" key="2">
    <source>
        <dbReference type="ARBA" id="ARBA00022485"/>
    </source>
</evidence>
<keyword evidence="3" id="KW-0949">S-adenosyl-L-methionine</keyword>
<comment type="cofactor">
    <cofactor evidence="1">
        <name>[4Fe-4S] cluster</name>
        <dbReference type="ChEBI" id="CHEBI:49883"/>
    </cofactor>
</comment>
<dbReference type="NCBIfam" id="TIGR04250">
    <property type="entry name" value="SCM_rSAM_ScmE"/>
    <property type="match status" value="1"/>
</dbReference>
<dbReference type="PROSITE" id="PS01305">
    <property type="entry name" value="MOAA_NIFB_PQQE"/>
    <property type="match status" value="1"/>
</dbReference>
<evidence type="ECO:0000313" key="9">
    <source>
        <dbReference type="EMBL" id="KUG14406.1"/>
    </source>
</evidence>
<keyword evidence="6" id="KW-0408">Iron</keyword>
<dbReference type="NCBIfam" id="TIGR04085">
    <property type="entry name" value="rSAM_more_4Fe4S"/>
    <property type="match status" value="1"/>
</dbReference>
<evidence type="ECO:0000256" key="7">
    <source>
        <dbReference type="ARBA" id="ARBA00023014"/>
    </source>
</evidence>
<keyword evidence="7" id="KW-0411">Iron-sulfur</keyword>
<dbReference type="PANTHER" id="PTHR11228">
    <property type="entry name" value="RADICAL SAM DOMAIN PROTEIN"/>
    <property type="match status" value="1"/>
</dbReference>
<dbReference type="Gene3D" id="3.20.20.70">
    <property type="entry name" value="Aldolase class I"/>
    <property type="match status" value="1"/>
</dbReference>
<dbReference type="SFLD" id="SFLDG01067">
    <property type="entry name" value="SPASM/twitch_domain_containing"/>
    <property type="match status" value="1"/>
</dbReference>
<dbReference type="InterPro" id="IPR023885">
    <property type="entry name" value="4Fe4S-binding_SPASM_dom"/>
</dbReference>
<dbReference type="Pfam" id="PF04055">
    <property type="entry name" value="Radical_SAM"/>
    <property type="match status" value="1"/>
</dbReference>
<gene>
    <name evidence="9" type="ORF">ASZ90_015949</name>
</gene>
<dbReference type="AlphaFoldDB" id="A0A0W8F0H2"/>
<dbReference type="SMART" id="SM00729">
    <property type="entry name" value="Elp3"/>
    <property type="match status" value="1"/>
</dbReference>
<sequence>MSEERRLMRSPKSMDLDITSRCNLRCKYCFQRTSPTDTRTELPAEEWAAFCKELGDCSVMSVCIGGGEPFIRDDLPEIIDAVVENRMRFSILSNGGLITPETAEYIASTGRCDHVQVSVDGSCPDVHDTLRGPGSFAGAVRGLRTLQDAGVPVTSRVTIHRYNLDDLENTARLLLDELGMRSISTNSTCYLGVARENPDEVELTTSEFSDAMERSLLLAEKYPGRINAAAGPLSLARAFPEMERARCEGRTIPGRGYLTGCGCMWSKLAVRPDGMIVPCNMLAHIELGRINRDRLLEVWQGHPELNRLRNRYTIPLSRFPECANCPWQMACTGNCPASSYTRTGEVFAPSPDGCLKRFLENGGRIVNLP</sequence>
<dbReference type="SUPFAM" id="SSF102114">
    <property type="entry name" value="Radical SAM enzymes"/>
    <property type="match status" value="1"/>
</dbReference>
<dbReference type="GO" id="GO:0016491">
    <property type="term" value="F:oxidoreductase activity"/>
    <property type="evidence" value="ECO:0007669"/>
    <property type="project" value="UniProtKB-KW"/>
</dbReference>
<feature type="domain" description="Radical SAM core" evidence="8">
    <location>
        <begin position="8"/>
        <end position="225"/>
    </location>
</feature>
<evidence type="ECO:0000256" key="5">
    <source>
        <dbReference type="ARBA" id="ARBA00023002"/>
    </source>
</evidence>
<dbReference type="PANTHER" id="PTHR11228:SF7">
    <property type="entry name" value="PQQA PEPTIDE CYCLASE"/>
    <property type="match status" value="1"/>
</dbReference>
<evidence type="ECO:0000256" key="6">
    <source>
        <dbReference type="ARBA" id="ARBA00023004"/>
    </source>
</evidence>
<dbReference type="GO" id="GO:0051539">
    <property type="term" value="F:4 iron, 4 sulfur cluster binding"/>
    <property type="evidence" value="ECO:0007669"/>
    <property type="project" value="UniProtKB-KW"/>
</dbReference>
<dbReference type="InterPro" id="IPR058240">
    <property type="entry name" value="rSAM_sf"/>
</dbReference>
<reference evidence="9" key="1">
    <citation type="journal article" date="2015" name="Proc. Natl. Acad. Sci. U.S.A.">
        <title>Networks of energetic and metabolic interactions define dynamics in microbial communities.</title>
        <authorList>
            <person name="Embree M."/>
            <person name="Liu J.K."/>
            <person name="Al-Bassam M.M."/>
            <person name="Zengler K."/>
        </authorList>
    </citation>
    <scope>NUCLEOTIDE SEQUENCE</scope>
</reference>
<dbReference type="PIRSF" id="PIRSF037420">
    <property type="entry name" value="PQQ_syn_pqqE"/>
    <property type="match status" value="1"/>
</dbReference>
<protein>
    <submittedName>
        <fullName evidence="9">Radical sam domain heme biosynthesis protein</fullName>
    </submittedName>
</protein>
<dbReference type="InterPro" id="IPR006638">
    <property type="entry name" value="Elp3/MiaA/NifB-like_rSAM"/>
</dbReference>
<comment type="caution">
    <text evidence="9">The sequence shown here is derived from an EMBL/GenBank/DDBJ whole genome shotgun (WGS) entry which is preliminary data.</text>
</comment>
<evidence type="ECO:0000256" key="4">
    <source>
        <dbReference type="ARBA" id="ARBA00022723"/>
    </source>
</evidence>
<dbReference type="GO" id="GO:0032324">
    <property type="term" value="P:molybdopterin cofactor biosynthetic process"/>
    <property type="evidence" value="ECO:0007669"/>
    <property type="project" value="UniProtKB-ARBA"/>
</dbReference>
<dbReference type="InterPro" id="IPR007197">
    <property type="entry name" value="rSAM"/>
</dbReference>
<dbReference type="GO" id="GO:0046872">
    <property type="term" value="F:metal ion binding"/>
    <property type="evidence" value="ECO:0007669"/>
    <property type="project" value="UniProtKB-KW"/>
</dbReference>
<dbReference type="InterPro" id="IPR050377">
    <property type="entry name" value="Radical_SAM_PqqE_MftC-like"/>
</dbReference>
<dbReference type="EMBL" id="LNQE01001663">
    <property type="protein sequence ID" value="KUG14406.1"/>
    <property type="molecule type" value="Genomic_DNA"/>
</dbReference>
<dbReference type="InterPro" id="IPR013785">
    <property type="entry name" value="Aldolase_TIM"/>
</dbReference>
<dbReference type="CDD" id="cd01335">
    <property type="entry name" value="Radical_SAM"/>
    <property type="match status" value="1"/>
</dbReference>
<evidence type="ECO:0000259" key="8">
    <source>
        <dbReference type="PROSITE" id="PS51918"/>
    </source>
</evidence>
<evidence type="ECO:0000256" key="1">
    <source>
        <dbReference type="ARBA" id="ARBA00001966"/>
    </source>
</evidence>
<evidence type="ECO:0000256" key="3">
    <source>
        <dbReference type="ARBA" id="ARBA00022691"/>
    </source>
</evidence>
<dbReference type="SFLD" id="SFLDG01386">
    <property type="entry name" value="main_SPASM_domain-containing"/>
    <property type="match status" value="1"/>
</dbReference>
<dbReference type="InterPro" id="IPR000385">
    <property type="entry name" value="MoaA_NifB_PqqE_Fe-S-bd_CS"/>
</dbReference>
<dbReference type="SFLD" id="SFLDS00029">
    <property type="entry name" value="Radical_SAM"/>
    <property type="match status" value="1"/>
</dbReference>
<dbReference type="InterPro" id="IPR017200">
    <property type="entry name" value="PqqE-like"/>
</dbReference>
<proteinExistence type="predicted"/>
<dbReference type="Pfam" id="PF13186">
    <property type="entry name" value="SPASM"/>
    <property type="match status" value="1"/>
</dbReference>
<dbReference type="InterPro" id="IPR026344">
    <property type="entry name" value="SCM_rSAM_ScmE"/>
</dbReference>
<accession>A0A0W8F0H2</accession>
<keyword evidence="4" id="KW-0479">Metal-binding</keyword>
<name>A0A0W8F0H2_9ZZZZ</name>
<organism evidence="9">
    <name type="scientific">hydrocarbon metagenome</name>
    <dbReference type="NCBI Taxonomy" id="938273"/>
    <lineage>
        <taxon>unclassified sequences</taxon>
        <taxon>metagenomes</taxon>
        <taxon>ecological metagenomes</taxon>
    </lineage>
</organism>
<dbReference type="PROSITE" id="PS51918">
    <property type="entry name" value="RADICAL_SAM"/>
    <property type="match status" value="1"/>
</dbReference>
<keyword evidence="2" id="KW-0004">4Fe-4S</keyword>